<dbReference type="Proteomes" id="UP001732720">
    <property type="component" value="Chromosome X"/>
</dbReference>
<proteinExistence type="predicted"/>
<gene>
    <name evidence="2" type="primary">Eda2r</name>
</gene>
<name>A0AC58LN31_CASCN</name>
<evidence type="ECO:0000313" key="1">
    <source>
        <dbReference type="Proteomes" id="UP001732720"/>
    </source>
</evidence>
<dbReference type="RefSeq" id="XP_073918553.1">
    <property type="nucleotide sequence ID" value="XM_074062452.1"/>
</dbReference>
<reference evidence="2" key="1">
    <citation type="submission" date="2025-08" db="UniProtKB">
        <authorList>
            <consortium name="RefSeq"/>
        </authorList>
    </citation>
    <scope>IDENTIFICATION</scope>
</reference>
<protein>
    <submittedName>
        <fullName evidence="2">Tumor necrosis factor receptor superfamily member 27 isoform X5</fullName>
    </submittedName>
</protein>
<accession>A0AC58LN31</accession>
<organism evidence="1 2">
    <name type="scientific">Castor canadensis</name>
    <name type="common">American beaver</name>
    <dbReference type="NCBI Taxonomy" id="51338"/>
    <lineage>
        <taxon>Eukaryota</taxon>
        <taxon>Metazoa</taxon>
        <taxon>Chordata</taxon>
        <taxon>Craniata</taxon>
        <taxon>Vertebrata</taxon>
        <taxon>Euteleostomi</taxon>
        <taxon>Mammalia</taxon>
        <taxon>Eutheria</taxon>
        <taxon>Euarchontoglires</taxon>
        <taxon>Glires</taxon>
        <taxon>Rodentia</taxon>
        <taxon>Castorimorpha</taxon>
        <taxon>Castoridae</taxon>
        <taxon>Castor</taxon>
    </lineage>
</organism>
<keyword evidence="2" id="KW-0675">Receptor</keyword>
<sequence>MSLRFELYTLGWQHLLRAGTLLLVLCTGIKDKVTAFSLWIAKKMSIGTNGVTVSPANSVVLDRSFPRIVVMEKVEMHTAQLALPEGTKAAGATTDVRVASLVLSSIGSRRPTAQPPLMLSVGTVCPGAFQLSLVKADAPTVPPHEATLVALVSSLLVVFTLAFLGLFFLYCKQFFNRHCQHVAGGSLEFETDEIAEEESLFPMPPGQETTPESPVSESIFETQPLNPILDDDCSSTRGFPTQESFTMPSCASESHSHWVHNPIECTELDLQKFSCSASNTGADTLRGNTAESSGDKLELNVPFEVPSP</sequence>
<keyword evidence="1" id="KW-1185">Reference proteome</keyword>
<evidence type="ECO:0000313" key="2">
    <source>
        <dbReference type="RefSeq" id="XP_073918553.1"/>
    </source>
</evidence>